<feature type="domain" description="Peptide methionine sulphoxide reductase MsrA" evidence="5">
    <location>
        <begin position="7"/>
        <end position="160"/>
    </location>
</feature>
<dbReference type="PANTHER" id="PTHR43774">
    <property type="entry name" value="PEPTIDE METHIONINE SULFOXIDE REDUCTASE"/>
    <property type="match status" value="1"/>
</dbReference>
<evidence type="ECO:0000259" key="5">
    <source>
        <dbReference type="Pfam" id="PF01625"/>
    </source>
</evidence>
<feature type="active site" evidence="4">
    <location>
        <position position="14"/>
    </location>
</feature>
<organism evidence="6 7">
    <name type="scientific">Candidatus Terrybacteria bacterium RIFCSPHIGHO2_01_FULL_48_17</name>
    <dbReference type="NCBI Taxonomy" id="1802362"/>
    <lineage>
        <taxon>Bacteria</taxon>
        <taxon>Candidatus Terryibacteriota</taxon>
    </lineage>
</organism>
<dbReference type="EC" id="1.8.4.11" evidence="4"/>
<dbReference type="NCBIfam" id="TIGR00401">
    <property type="entry name" value="msrA"/>
    <property type="match status" value="1"/>
</dbReference>
<comment type="function">
    <text evidence="4">Has an important function as a repair enzyme for proteins that have been inactivated by oxidation. Catalyzes the reversible oxidation-reduction of methionine sulfoxide in proteins to methionine.</text>
</comment>
<sequence length="180" mass="20373">MEKKIETAVLGGGCFWCTEAAFLQLKGVVSVVPGYAGGHVPNPTYQEVCGGTTGHAEVVKIEYDPSIISYGDLLSVFFAVHDPTTKNRQGNDSGEQYRSIILYENDEQKRRAEEFLLELGRKKIFAQPIITEVKALKQFFEAEAYHHRYFEQNPQKAYCQAVIAPKIAYLQKKFSKFIKQ</sequence>
<evidence type="ECO:0000256" key="2">
    <source>
        <dbReference type="ARBA" id="ARBA00047806"/>
    </source>
</evidence>
<gene>
    <name evidence="4" type="primary">msrA</name>
    <name evidence="6" type="ORF">A2806_01960</name>
</gene>
<evidence type="ECO:0000313" key="7">
    <source>
        <dbReference type="Proteomes" id="UP000177629"/>
    </source>
</evidence>
<comment type="catalytic activity">
    <reaction evidence="3 4">
        <text>[thioredoxin]-disulfide + L-methionine + H2O = L-methionine (S)-S-oxide + [thioredoxin]-dithiol</text>
        <dbReference type="Rhea" id="RHEA:19993"/>
        <dbReference type="Rhea" id="RHEA-COMP:10698"/>
        <dbReference type="Rhea" id="RHEA-COMP:10700"/>
        <dbReference type="ChEBI" id="CHEBI:15377"/>
        <dbReference type="ChEBI" id="CHEBI:29950"/>
        <dbReference type="ChEBI" id="CHEBI:50058"/>
        <dbReference type="ChEBI" id="CHEBI:57844"/>
        <dbReference type="ChEBI" id="CHEBI:58772"/>
        <dbReference type="EC" id="1.8.4.11"/>
    </reaction>
</comment>
<dbReference type="PANTHER" id="PTHR43774:SF1">
    <property type="entry name" value="PEPTIDE METHIONINE SULFOXIDE REDUCTASE MSRA 2"/>
    <property type="match status" value="1"/>
</dbReference>
<evidence type="ECO:0000313" key="6">
    <source>
        <dbReference type="EMBL" id="OHA49078.1"/>
    </source>
</evidence>
<comment type="caution">
    <text evidence="6">The sequence shown here is derived from an EMBL/GenBank/DDBJ whole genome shotgun (WGS) entry which is preliminary data.</text>
</comment>
<dbReference type="AlphaFoldDB" id="A0A1G2PL91"/>
<dbReference type="GO" id="GO:0033744">
    <property type="term" value="F:L-methionine:thioredoxin-disulfide S-oxidoreductase activity"/>
    <property type="evidence" value="ECO:0007669"/>
    <property type="project" value="RHEA"/>
</dbReference>
<dbReference type="STRING" id="1802362.A2806_01960"/>
<name>A0A1G2PL91_9BACT</name>
<dbReference type="SUPFAM" id="SSF55068">
    <property type="entry name" value="Peptide methionine sulfoxide reductase"/>
    <property type="match status" value="1"/>
</dbReference>
<dbReference type="InterPro" id="IPR002569">
    <property type="entry name" value="Met_Sox_Rdtase_MsrA_dom"/>
</dbReference>
<proteinExistence type="inferred from homology"/>
<keyword evidence="1 4" id="KW-0560">Oxidoreductase</keyword>
<dbReference type="Pfam" id="PF01625">
    <property type="entry name" value="PMSR"/>
    <property type="match status" value="1"/>
</dbReference>
<comment type="catalytic activity">
    <reaction evidence="2 4">
        <text>L-methionyl-[protein] + [thioredoxin]-disulfide + H2O = L-methionyl-(S)-S-oxide-[protein] + [thioredoxin]-dithiol</text>
        <dbReference type="Rhea" id="RHEA:14217"/>
        <dbReference type="Rhea" id="RHEA-COMP:10698"/>
        <dbReference type="Rhea" id="RHEA-COMP:10700"/>
        <dbReference type="Rhea" id="RHEA-COMP:12313"/>
        <dbReference type="Rhea" id="RHEA-COMP:12315"/>
        <dbReference type="ChEBI" id="CHEBI:15377"/>
        <dbReference type="ChEBI" id="CHEBI:16044"/>
        <dbReference type="ChEBI" id="CHEBI:29950"/>
        <dbReference type="ChEBI" id="CHEBI:44120"/>
        <dbReference type="ChEBI" id="CHEBI:50058"/>
        <dbReference type="EC" id="1.8.4.11"/>
    </reaction>
</comment>
<evidence type="ECO:0000256" key="3">
    <source>
        <dbReference type="ARBA" id="ARBA00048782"/>
    </source>
</evidence>
<reference evidence="6 7" key="1">
    <citation type="journal article" date="2016" name="Nat. Commun.">
        <title>Thousands of microbial genomes shed light on interconnected biogeochemical processes in an aquifer system.</title>
        <authorList>
            <person name="Anantharaman K."/>
            <person name="Brown C.T."/>
            <person name="Hug L.A."/>
            <person name="Sharon I."/>
            <person name="Castelle C.J."/>
            <person name="Probst A.J."/>
            <person name="Thomas B.C."/>
            <person name="Singh A."/>
            <person name="Wilkins M.J."/>
            <person name="Karaoz U."/>
            <person name="Brodie E.L."/>
            <person name="Williams K.H."/>
            <person name="Hubbard S.S."/>
            <person name="Banfield J.F."/>
        </authorList>
    </citation>
    <scope>NUCLEOTIDE SEQUENCE [LARGE SCALE GENOMIC DNA]</scope>
</reference>
<protein>
    <recommendedName>
        <fullName evidence="4">Peptide methionine sulfoxide reductase MsrA</fullName>
        <shortName evidence="4">Protein-methionine-S-oxide reductase</shortName>
        <ecNumber evidence="4">1.8.4.11</ecNumber>
    </recommendedName>
    <alternativeName>
        <fullName evidence="4">Peptide-methionine (S)-S-oxide reductase</fullName>
        <shortName evidence="4">Peptide Met(O) reductase</shortName>
    </alternativeName>
</protein>
<accession>A0A1G2PL91</accession>
<dbReference type="Gene3D" id="3.30.1060.10">
    <property type="entry name" value="Peptide methionine sulphoxide reductase MsrA"/>
    <property type="match status" value="1"/>
</dbReference>
<dbReference type="InterPro" id="IPR036509">
    <property type="entry name" value="Met_Sox_Rdtase_MsrA_sf"/>
</dbReference>
<dbReference type="GO" id="GO:0008113">
    <property type="term" value="F:peptide-methionine (S)-S-oxide reductase activity"/>
    <property type="evidence" value="ECO:0007669"/>
    <property type="project" value="UniProtKB-UniRule"/>
</dbReference>
<dbReference type="EMBL" id="MHSS01000001">
    <property type="protein sequence ID" value="OHA49078.1"/>
    <property type="molecule type" value="Genomic_DNA"/>
</dbReference>
<evidence type="ECO:0000256" key="4">
    <source>
        <dbReference type="HAMAP-Rule" id="MF_01401"/>
    </source>
</evidence>
<dbReference type="Proteomes" id="UP000177629">
    <property type="component" value="Unassembled WGS sequence"/>
</dbReference>
<comment type="similarity">
    <text evidence="4">Belongs to the MsrA Met sulfoxide reductase family.</text>
</comment>
<evidence type="ECO:0000256" key="1">
    <source>
        <dbReference type="ARBA" id="ARBA00023002"/>
    </source>
</evidence>
<dbReference type="HAMAP" id="MF_01401">
    <property type="entry name" value="MsrA"/>
    <property type="match status" value="1"/>
</dbReference>